<organism evidence="5 6">
    <name type="scientific">Pseudoalteromonas neustonica</name>
    <dbReference type="NCBI Taxonomy" id="1840331"/>
    <lineage>
        <taxon>Bacteria</taxon>
        <taxon>Pseudomonadati</taxon>
        <taxon>Pseudomonadota</taxon>
        <taxon>Gammaproteobacteria</taxon>
        <taxon>Alteromonadales</taxon>
        <taxon>Pseudoalteromonadaceae</taxon>
        <taxon>Pseudoalteromonas</taxon>
    </lineage>
</organism>
<dbReference type="Gene3D" id="1.25.40.10">
    <property type="entry name" value="Tetratricopeptide repeat domain"/>
    <property type="match status" value="2"/>
</dbReference>
<feature type="transmembrane region" description="Helical" evidence="3">
    <location>
        <begin position="442"/>
        <end position="461"/>
    </location>
</feature>
<dbReference type="SUPFAM" id="SSF55073">
    <property type="entry name" value="Nucleotide cyclase"/>
    <property type="match status" value="1"/>
</dbReference>
<dbReference type="InterPro" id="IPR000160">
    <property type="entry name" value="GGDEF_dom"/>
</dbReference>
<keyword evidence="3" id="KW-1133">Transmembrane helix</keyword>
<keyword evidence="3" id="KW-0472">Membrane</keyword>
<evidence type="ECO:0000259" key="4">
    <source>
        <dbReference type="PROSITE" id="PS50887"/>
    </source>
</evidence>
<dbReference type="InterPro" id="IPR043128">
    <property type="entry name" value="Rev_trsase/Diguanyl_cyclase"/>
</dbReference>
<dbReference type="EC" id="2.7.7.65" evidence="1"/>
<gene>
    <name evidence="5" type="ORF">FQP85_02765</name>
</gene>
<name>A0ABY3FIA9_9GAMM</name>
<evidence type="ECO:0000256" key="1">
    <source>
        <dbReference type="ARBA" id="ARBA00012528"/>
    </source>
</evidence>
<accession>A0ABY3FIA9</accession>
<evidence type="ECO:0000256" key="3">
    <source>
        <dbReference type="SAM" id="Phobius"/>
    </source>
</evidence>
<dbReference type="InterPro" id="IPR029787">
    <property type="entry name" value="Nucleotide_cyclase"/>
</dbReference>
<dbReference type="Proteomes" id="UP000317938">
    <property type="component" value="Unassembled WGS sequence"/>
</dbReference>
<comment type="caution">
    <text evidence="5">The sequence shown here is derived from an EMBL/GenBank/DDBJ whole genome shotgun (WGS) entry which is preliminary data.</text>
</comment>
<dbReference type="EMBL" id="VNFF01000002">
    <property type="protein sequence ID" value="TVU86012.1"/>
    <property type="molecule type" value="Genomic_DNA"/>
</dbReference>
<keyword evidence="3" id="KW-0812">Transmembrane</keyword>
<feature type="transmembrane region" description="Helical" evidence="3">
    <location>
        <begin position="12"/>
        <end position="33"/>
    </location>
</feature>
<dbReference type="PROSITE" id="PS50887">
    <property type="entry name" value="GGDEF"/>
    <property type="match status" value="1"/>
</dbReference>
<reference evidence="5 6" key="1">
    <citation type="submission" date="2019-07" db="EMBL/GenBank/DDBJ databases">
        <title>Diversity of Bacteria from Kongsfjorden, Arctic.</title>
        <authorList>
            <person name="Yu Y."/>
        </authorList>
    </citation>
    <scope>NUCLEOTIDE SEQUENCE [LARGE SCALE GENOMIC DNA]</scope>
    <source>
        <strain evidence="5 6">SM1927</strain>
    </source>
</reference>
<dbReference type="PANTHER" id="PTHR45138:SF24">
    <property type="entry name" value="DIGUANYLATE CYCLASE DGCC-RELATED"/>
    <property type="match status" value="1"/>
</dbReference>
<feature type="domain" description="GGDEF" evidence="4">
    <location>
        <begin position="500"/>
        <end position="628"/>
    </location>
</feature>
<feature type="coiled-coil region" evidence="2">
    <location>
        <begin position="385"/>
        <end position="437"/>
    </location>
</feature>
<dbReference type="Pfam" id="PF00990">
    <property type="entry name" value="GGDEF"/>
    <property type="match status" value="1"/>
</dbReference>
<dbReference type="SMART" id="SM00267">
    <property type="entry name" value="GGDEF"/>
    <property type="match status" value="1"/>
</dbReference>
<keyword evidence="2" id="KW-0175">Coiled coil</keyword>
<dbReference type="PANTHER" id="PTHR45138">
    <property type="entry name" value="REGULATORY COMPONENTS OF SENSORY TRANSDUCTION SYSTEM"/>
    <property type="match status" value="1"/>
</dbReference>
<dbReference type="InterPro" id="IPR011990">
    <property type="entry name" value="TPR-like_helical_dom_sf"/>
</dbReference>
<protein>
    <recommendedName>
        <fullName evidence="1">diguanylate cyclase</fullName>
        <ecNumber evidence="1">2.7.7.65</ecNumber>
    </recommendedName>
</protein>
<keyword evidence="6" id="KW-1185">Reference proteome</keyword>
<evidence type="ECO:0000313" key="6">
    <source>
        <dbReference type="Proteomes" id="UP000317938"/>
    </source>
</evidence>
<dbReference type="Gene3D" id="3.30.70.270">
    <property type="match status" value="1"/>
</dbReference>
<evidence type="ECO:0000313" key="5">
    <source>
        <dbReference type="EMBL" id="TVU86012.1"/>
    </source>
</evidence>
<dbReference type="CDD" id="cd01949">
    <property type="entry name" value="GGDEF"/>
    <property type="match status" value="1"/>
</dbReference>
<dbReference type="SUPFAM" id="SSF48452">
    <property type="entry name" value="TPR-like"/>
    <property type="match status" value="2"/>
</dbReference>
<sequence>MCDCFLSLEDLAVMRIIYFTVYLVCFCCSFNLFSSTSFRTAFLVTEQRALAEPNQLIEELVITQAAQRISTTEHAYNNTLLARLYLFKGDIARSQSYFELAQQQLPKDDDWIQGYWLMYRSVFSLEEGLLPESIKQIRLAQNAFIQANDLEMLVQAESIEGALLLWQEEYPKAIEIIENAYIEAKTANMSSTTMLYVYDSLAAYYSTMSLFEKGEQYAVLARDLASKNGDVVNGLPVIYILCMTYERAEKLDSAAACYEEMIMLSAMVKAPRYLFLAPAGKANVALKQKKYSQALQLLYLAKSYVNKVIVNPAHIIALNNGFAKTFLALQQPEQALEYIQASELLLTDYDRPLNNRYSRNTLSLEAQSLEQLGRFAEATNALKLLIKLTEQAKETTQQKLEQEARSRFESTQQDIKLQLAEEKLKYQQISLDKLAKEGQLQAAYSVIGILAILSITIFALNQRKAYLRSQRRANTDPLTGAHNRRYILDFIAAQLIGKQQNFSVSILDIDHFKQVNDQYGHDIGDQALIAFSALLTEQLADTEYQFARFGGEEFIVVMPNLTLAQGHDFIGNLCICLKSLSLTDKKITLTSSAGVAQMQPGLALNTLLKVADTNLYHAKNTGRDKVCS</sequence>
<evidence type="ECO:0000256" key="2">
    <source>
        <dbReference type="SAM" id="Coils"/>
    </source>
</evidence>
<proteinExistence type="predicted"/>
<dbReference type="NCBIfam" id="TIGR00254">
    <property type="entry name" value="GGDEF"/>
    <property type="match status" value="1"/>
</dbReference>
<dbReference type="InterPro" id="IPR050469">
    <property type="entry name" value="Diguanylate_Cyclase"/>
</dbReference>